<dbReference type="InterPro" id="IPR000048">
    <property type="entry name" value="IQ_motif_EF-hand-BS"/>
</dbReference>
<evidence type="ECO:0000313" key="4">
    <source>
        <dbReference type="EMBL" id="CAE0700540.1"/>
    </source>
</evidence>
<dbReference type="InterPro" id="IPR036020">
    <property type="entry name" value="WW_dom_sf"/>
</dbReference>
<feature type="domain" description="WW" evidence="3">
    <location>
        <begin position="1239"/>
        <end position="1273"/>
    </location>
</feature>
<feature type="region of interest" description="Disordered" evidence="2">
    <location>
        <begin position="288"/>
        <end position="330"/>
    </location>
</feature>
<organism evidence="4">
    <name type="scientific">Pelagomonas calceolata</name>
    <dbReference type="NCBI Taxonomy" id="35677"/>
    <lineage>
        <taxon>Eukaryota</taxon>
        <taxon>Sar</taxon>
        <taxon>Stramenopiles</taxon>
        <taxon>Ochrophyta</taxon>
        <taxon>Pelagophyceae</taxon>
        <taxon>Pelagomonadales</taxon>
        <taxon>Pelagomonadaceae</taxon>
        <taxon>Pelagomonas</taxon>
    </lineage>
</organism>
<dbReference type="PROSITE" id="PS50020">
    <property type="entry name" value="WW_DOMAIN_2"/>
    <property type="match status" value="1"/>
</dbReference>
<feature type="coiled-coil region" evidence="1">
    <location>
        <begin position="1059"/>
        <end position="1127"/>
    </location>
</feature>
<proteinExistence type="predicted"/>
<dbReference type="Pfam" id="PF00397">
    <property type="entry name" value="WW"/>
    <property type="match status" value="1"/>
</dbReference>
<feature type="region of interest" description="Disordered" evidence="2">
    <location>
        <begin position="1206"/>
        <end position="1252"/>
    </location>
</feature>
<dbReference type="SUPFAM" id="SSF51045">
    <property type="entry name" value="WW domain"/>
    <property type="match status" value="1"/>
</dbReference>
<dbReference type="PROSITE" id="PS50096">
    <property type="entry name" value="IQ"/>
    <property type="match status" value="6"/>
</dbReference>
<dbReference type="EMBL" id="HBIW01018558">
    <property type="protein sequence ID" value="CAE0700540.1"/>
    <property type="molecule type" value="Transcribed_RNA"/>
</dbReference>
<keyword evidence="1" id="KW-0175">Coiled coil</keyword>
<dbReference type="SMART" id="SM00015">
    <property type="entry name" value="IQ"/>
    <property type="match status" value="8"/>
</dbReference>
<name>A0A7S4EAG3_9STRA</name>
<gene>
    <name evidence="4" type="ORF">PCAL00307_LOCUS15976</name>
</gene>
<dbReference type="SMART" id="SM00456">
    <property type="entry name" value="WW"/>
    <property type="match status" value="1"/>
</dbReference>
<protein>
    <recommendedName>
        <fullName evidence="3">WW domain-containing protein</fullName>
    </recommendedName>
</protein>
<evidence type="ECO:0000256" key="2">
    <source>
        <dbReference type="SAM" id="MobiDB-lite"/>
    </source>
</evidence>
<dbReference type="Gene3D" id="2.20.70.10">
    <property type="match status" value="1"/>
</dbReference>
<sequence>MTEGGEPMIGFLRGDELQNLFGKVPKGQKTEKHDAEQRRKLLARKAKKKTMPPKPKYRVLERLETQLKREGVIQERAERRGRSLYAQLELEQRRIKQQQKADARAPLERHKAARMRELGPDHHLLELREISQTLNLDLERCRELEDATKATVAFSTQHDALCRDVAKRASRKGVKDHDLYDVDDIERDEAAAILEESTAALVFDHRCALEDDGLDPDEIDRRCVEFRAQLDDESLADVDQARKVRGKKEAWKRDNVRRVEALWRRKAWARALPRHKLADAPYLAKAAARRPSVGDGAQDLTAPAHRREQRRKKTQKLMSRTAPSNPAERAAQLRQELEKCDRFMRATDAVVRRTQERTLAISTRLVAADHATAFAVPIAEPLPKDAVRRREGAVDEEVAPELRRRCAEWGARRLARVFRAGAFRLQLKGLTVWSCHAQYQRNLVEANLFTRLAAGRRLCRVTSAAKVRMKKFDAVEIWRNVALGCRDVVRNVAAVEIERYARSYRARRLTEWRRRRRAATLIQTRQRQIPARIELAKRVEAKRRRLAATLIQKVRRDVVACRKARKILNRRRRYVRARTIQRRVRANQARRRVARARRRRRRNLAALAIQCLQRGGRIRVRADRLRRRRRRRKAAVVLQTRGRGYLVRLRIKGTKAEHSAAERVQHVIRRFLKACKAWHEANARATRVLENCMRIVIARRRMAKRAEERRVEARLRALCGKGKDPQTTSASFLQLWYRRLVTRWQREGSAFTIQCQARAYIARRAMSNLLKRRKAGAALINRWFRGELARLNCAAQMWQLELQKAARRIQKPWRGALARRRWLALTQDKEALQEAAERIKEDEAWYADPANQQYTQEGSQSYYDESTGEWVTYDQGDQTSWEQYPPPIVFENYWEARDHYMKQQEELVGSAVRVLQRFGVFWTWRLNRYNAICVIQKLYRTQIENIRLRAMQEAVRLEQLRAAAADKFAALWKGRQSRNFVANKLREKRRALAFRKKRLLAALLIQARARGMICREGIRRRLMEEAWKRQQGMAQVREDASLVIECAQRCRMARWWMRKRRAERIAEEEEREKDRLLELALDRLKKEQEINLLAMRVQCLWRRRKASRSLEDQMRRLVEEEREAAARAKFLNAACIQALARGVRKRAWFARNHASLVDSKTIRGALLRMRARQAAEVEKVTARMRHLDKFGPSEYLWSGVRDELEGVTRENEAPSEAGPANEPWQEQHWSERLPQSPEKGAPGEWEEQWDDSAQATYWYNRKTGEASWVDPTQQHLLGTPER</sequence>
<reference evidence="4" key="1">
    <citation type="submission" date="2021-01" db="EMBL/GenBank/DDBJ databases">
        <authorList>
            <person name="Corre E."/>
            <person name="Pelletier E."/>
            <person name="Niang G."/>
            <person name="Scheremetjew M."/>
            <person name="Finn R."/>
            <person name="Kale V."/>
            <person name="Holt S."/>
            <person name="Cochrane G."/>
            <person name="Meng A."/>
            <person name="Brown T."/>
            <person name="Cohen L."/>
        </authorList>
    </citation>
    <scope>NUCLEOTIDE SEQUENCE</scope>
    <source>
        <strain evidence="4">CCMP1756</strain>
    </source>
</reference>
<evidence type="ECO:0000259" key="3">
    <source>
        <dbReference type="PROSITE" id="PS50020"/>
    </source>
</evidence>
<accession>A0A7S4EAG3</accession>
<dbReference type="InterPro" id="IPR001202">
    <property type="entry name" value="WW_dom"/>
</dbReference>
<dbReference type="CDD" id="cd00201">
    <property type="entry name" value="WW"/>
    <property type="match status" value="1"/>
</dbReference>
<evidence type="ECO:0000256" key="1">
    <source>
        <dbReference type="SAM" id="Coils"/>
    </source>
</evidence>